<reference evidence="2 3" key="1">
    <citation type="submission" date="2014-06" db="EMBL/GenBank/DDBJ databases">
        <title>Evolutionary Origins and Diversification of the Mycorrhizal Mutualists.</title>
        <authorList>
            <consortium name="DOE Joint Genome Institute"/>
            <consortium name="Mycorrhizal Genomics Consortium"/>
            <person name="Kohler A."/>
            <person name="Kuo A."/>
            <person name="Nagy L.G."/>
            <person name="Floudas D."/>
            <person name="Copeland A."/>
            <person name="Barry K.W."/>
            <person name="Cichocki N."/>
            <person name="Veneault-Fourrey C."/>
            <person name="LaButti K."/>
            <person name="Lindquist E.A."/>
            <person name="Lipzen A."/>
            <person name="Lundell T."/>
            <person name="Morin E."/>
            <person name="Murat C."/>
            <person name="Riley R."/>
            <person name="Ohm R."/>
            <person name="Sun H."/>
            <person name="Tunlid A."/>
            <person name="Henrissat B."/>
            <person name="Grigoriev I.V."/>
            <person name="Hibbett D.S."/>
            <person name="Martin F."/>
        </authorList>
    </citation>
    <scope>NUCLEOTIDE SEQUENCE [LARGE SCALE GENOMIC DNA]</scope>
    <source>
        <strain evidence="2 3">FD-325 SS-3</strain>
    </source>
</reference>
<dbReference type="Pfam" id="PF18803">
    <property type="entry name" value="CxC2"/>
    <property type="match status" value="1"/>
</dbReference>
<dbReference type="AlphaFoldDB" id="A0A0C9T0K0"/>
<feature type="non-terminal residue" evidence="2">
    <location>
        <position position="195"/>
    </location>
</feature>
<feature type="non-terminal residue" evidence="2">
    <location>
        <position position="1"/>
    </location>
</feature>
<organism evidence="2 3">
    <name type="scientific">Plicaturopsis crispa FD-325 SS-3</name>
    <dbReference type="NCBI Taxonomy" id="944288"/>
    <lineage>
        <taxon>Eukaryota</taxon>
        <taxon>Fungi</taxon>
        <taxon>Dikarya</taxon>
        <taxon>Basidiomycota</taxon>
        <taxon>Agaricomycotina</taxon>
        <taxon>Agaricomycetes</taxon>
        <taxon>Agaricomycetidae</taxon>
        <taxon>Amylocorticiales</taxon>
        <taxon>Amylocorticiaceae</taxon>
        <taxon>Plicatura</taxon>
        <taxon>Plicaturopsis crispa</taxon>
    </lineage>
</organism>
<evidence type="ECO:0000259" key="1">
    <source>
        <dbReference type="Pfam" id="PF18803"/>
    </source>
</evidence>
<evidence type="ECO:0000313" key="3">
    <source>
        <dbReference type="Proteomes" id="UP000053263"/>
    </source>
</evidence>
<gene>
    <name evidence="2" type="ORF">PLICRDRAFT_78044</name>
</gene>
<sequence length="195" mass="22097">LKSWMPFRDEYLREFLRREGRGYFTGARCPGCPAHGPTQPPLYRCLDCSTLELVCRSCCLDAHARHPLDCIEKWNGTCFESTTLRNLGLRIQLGDHTREGCPHPHPAGEDFTVVHTNGIHQVAVDYCQCASAVDAGNYRQQFLRFGWYPATHDLPGTACTFRVLEHFHMATLQGKISAYDYYGALEKLTDNTGLR</sequence>
<dbReference type="OrthoDB" id="2682806at2759"/>
<proteinExistence type="predicted"/>
<name>A0A0C9T0K0_PLICR</name>
<keyword evidence="3" id="KW-1185">Reference proteome</keyword>
<evidence type="ECO:0000313" key="2">
    <source>
        <dbReference type="EMBL" id="KII82634.1"/>
    </source>
</evidence>
<dbReference type="InterPro" id="IPR041457">
    <property type="entry name" value="CxC2_KDZ-assoc"/>
</dbReference>
<protein>
    <recommendedName>
        <fullName evidence="1">CxC2-like cysteine cluster KDZ transposase-associated domain-containing protein</fullName>
    </recommendedName>
</protein>
<dbReference type="HOGENOM" id="CLU_003703_1_2_1"/>
<dbReference type="Proteomes" id="UP000053263">
    <property type="component" value="Unassembled WGS sequence"/>
</dbReference>
<accession>A0A0C9T0K0</accession>
<feature type="domain" description="CxC2-like cysteine cluster KDZ transposase-associated" evidence="1">
    <location>
        <begin position="84"/>
        <end position="193"/>
    </location>
</feature>
<dbReference type="EMBL" id="KN832827">
    <property type="protein sequence ID" value="KII82634.1"/>
    <property type="molecule type" value="Genomic_DNA"/>
</dbReference>